<dbReference type="InterPro" id="IPR051233">
    <property type="entry name" value="Desulfoferrodoxin_SOR"/>
</dbReference>
<evidence type="ECO:0000256" key="4">
    <source>
        <dbReference type="ARBA" id="ARBA00022982"/>
    </source>
</evidence>
<keyword evidence="3" id="KW-0479">Metal-binding</keyword>
<keyword evidence="2" id="KW-0813">Transport</keyword>
<dbReference type="EMBL" id="QDKH01000017">
    <property type="protein sequence ID" value="PWC13894.1"/>
    <property type="molecule type" value="Genomic_DNA"/>
</dbReference>
<dbReference type="SUPFAM" id="SSF49367">
    <property type="entry name" value="Superoxide reductase-like"/>
    <property type="match status" value="1"/>
</dbReference>
<keyword evidence="9" id="KW-1185">Reference proteome</keyword>
<dbReference type="InterPro" id="IPR038094">
    <property type="entry name" value="Desulfoferrodoxin_N_sf"/>
</dbReference>
<evidence type="ECO:0000259" key="7">
    <source>
        <dbReference type="Pfam" id="PF01880"/>
    </source>
</evidence>
<dbReference type="PANTHER" id="PTHR36541:SF1">
    <property type="entry name" value="SUPEROXIDE REDUCTASE-RELATED"/>
    <property type="match status" value="1"/>
</dbReference>
<dbReference type="GO" id="GO:0005506">
    <property type="term" value="F:iron ion binding"/>
    <property type="evidence" value="ECO:0007669"/>
    <property type="project" value="InterPro"/>
</dbReference>
<dbReference type="InterPro" id="IPR036073">
    <property type="entry name" value="Desulfoferrodoxin_Fe-bd_dom_sf"/>
</dbReference>
<evidence type="ECO:0000256" key="1">
    <source>
        <dbReference type="ARBA" id="ARBA00005941"/>
    </source>
</evidence>
<feature type="domain" description="Desulfoferrodoxin ferrous iron-binding" evidence="7">
    <location>
        <begin position="77"/>
        <end position="184"/>
    </location>
</feature>
<protein>
    <submittedName>
        <fullName evidence="8">Desulfoferrodoxin</fullName>
    </submittedName>
</protein>
<comment type="caution">
    <text evidence="8">The sequence shown here is derived from an EMBL/GenBank/DDBJ whole genome shotgun (WGS) entry which is preliminary data.</text>
</comment>
<dbReference type="InterPro" id="IPR002742">
    <property type="entry name" value="Desulfoferrodoxin_Fe-bd_dom"/>
</dbReference>
<accession>A0A2U1TWZ3</accession>
<feature type="compositionally biased region" description="Polar residues" evidence="6">
    <location>
        <begin position="1"/>
        <end position="10"/>
    </location>
</feature>
<dbReference type="AlphaFoldDB" id="A0A2U1TWZ3"/>
<evidence type="ECO:0000256" key="6">
    <source>
        <dbReference type="SAM" id="MobiDB-lite"/>
    </source>
</evidence>
<reference evidence="8 9" key="1">
    <citation type="submission" date="2018-04" db="EMBL/GenBank/DDBJ databases">
        <title>Brenneria corticis sp.nov.</title>
        <authorList>
            <person name="Li Y."/>
        </authorList>
    </citation>
    <scope>NUCLEOTIDE SEQUENCE [LARGE SCALE GENOMIC DNA]</scope>
    <source>
        <strain evidence="8 9">CFCC 11842</strain>
    </source>
</reference>
<dbReference type="Gene3D" id="2.60.40.730">
    <property type="entry name" value="SOR catalytic domain"/>
    <property type="match status" value="1"/>
</dbReference>
<evidence type="ECO:0000256" key="3">
    <source>
        <dbReference type="ARBA" id="ARBA00022723"/>
    </source>
</evidence>
<dbReference type="Gene3D" id="2.20.28.100">
    <property type="entry name" value="Desulphoferrodoxin, N-terminal domain"/>
    <property type="match status" value="1"/>
</dbReference>
<evidence type="ECO:0000256" key="2">
    <source>
        <dbReference type="ARBA" id="ARBA00022448"/>
    </source>
</evidence>
<dbReference type="PANTHER" id="PTHR36541">
    <property type="entry name" value="SUPEROXIDE REDUCTASE-RELATED"/>
    <property type="match status" value="1"/>
</dbReference>
<evidence type="ECO:0000313" key="9">
    <source>
        <dbReference type="Proteomes" id="UP000296159"/>
    </source>
</evidence>
<evidence type="ECO:0000256" key="5">
    <source>
        <dbReference type="ARBA" id="ARBA00023004"/>
    </source>
</evidence>
<feature type="region of interest" description="Disordered" evidence="6">
    <location>
        <begin position="1"/>
        <end position="23"/>
    </location>
</feature>
<sequence>MLMLSGNKNTGRPGAGHKTSTRIRNSTKPTFSAAAPLFYRCARCRRLVVQQFAGDGALSLTCCGEAMSELTPRSPTDDEADQHLPAMVVSGGFESNALSVTVGMPPHPMDNEHHLEWIYLYTFQGGQIKFIAPGDKPAAIFSLAEKDAYVYCDRTICKGSRCKFNCKRGFTAYAYCNRHGLWKNAF</sequence>
<gene>
    <name evidence="8" type="ORF">DDT56_15110</name>
</gene>
<evidence type="ECO:0000313" key="8">
    <source>
        <dbReference type="EMBL" id="PWC13894.1"/>
    </source>
</evidence>
<dbReference type="Proteomes" id="UP000296159">
    <property type="component" value="Unassembled WGS sequence"/>
</dbReference>
<keyword evidence="5" id="KW-0408">Iron</keyword>
<organism evidence="8 9">
    <name type="scientific">Brenneria corticis</name>
    <dbReference type="NCBI Taxonomy" id="2173106"/>
    <lineage>
        <taxon>Bacteria</taxon>
        <taxon>Pseudomonadati</taxon>
        <taxon>Pseudomonadota</taxon>
        <taxon>Gammaproteobacteria</taxon>
        <taxon>Enterobacterales</taxon>
        <taxon>Pectobacteriaceae</taxon>
        <taxon>Brenneria</taxon>
    </lineage>
</organism>
<proteinExistence type="inferred from homology"/>
<keyword evidence="4" id="KW-0249">Electron transport</keyword>
<comment type="similarity">
    <text evidence="1">Belongs to the desulfoferrodoxin family.</text>
</comment>
<dbReference type="Pfam" id="PF01880">
    <property type="entry name" value="Desulfoferrodox"/>
    <property type="match status" value="1"/>
</dbReference>
<dbReference type="GO" id="GO:0016491">
    <property type="term" value="F:oxidoreductase activity"/>
    <property type="evidence" value="ECO:0007669"/>
    <property type="project" value="InterPro"/>
</dbReference>
<name>A0A2U1TWZ3_9GAMM</name>